<evidence type="ECO:0000256" key="1">
    <source>
        <dbReference type="SAM" id="MobiDB-lite"/>
    </source>
</evidence>
<name>A0AAU7DK99_9BACT</name>
<reference evidence="2" key="1">
    <citation type="submission" date="2023-03" db="EMBL/GenBank/DDBJ databases">
        <title>Edaphobacter sp.</title>
        <authorList>
            <person name="Huber K.J."/>
            <person name="Papendorf J."/>
            <person name="Pilke C."/>
            <person name="Bunk B."/>
            <person name="Sproeer C."/>
            <person name="Pester M."/>
        </authorList>
    </citation>
    <scope>NUCLEOTIDE SEQUENCE</scope>
    <source>
        <strain evidence="2">DSM 110680</strain>
    </source>
</reference>
<organism evidence="2">
    <name type="scientific">Telmatobacter sp. DSM 110680</name>
    <dbReference type="NCBI Taxonomy" id="3036704"/>
    <lineage>
        <taxon>Bacteria</taxon>
        <taxon>Pseudomonadati</taxon>
        <taxon>Acidobacteriota</taxon>
        <taxon>Terriglobia</taxon>
        <taxon>Terriglobales</taxon>
        <taxon>Acidobacteriaceae</taxon>
        <taxon>Telmatobacter</taxon>
    </lineage>
</organism>
<sequence>MAFRNQLLVIVGLLVLQPLFLVSQEQRPPLIPMATGSGSSSGANASSPGSVGNLSEGPIAEGEVVHISVFNAPDFSFVTRVSESGDIPYRFLVGAKLRELEQAVKHATSDEEMRAEIARLTRQKLTSPS</sequence>
<feature type="region of interest" description="Disordered" evidence="1">
    <location>
        <begin position="31"/>
        <end position="55"/>
    </location>
</feature>
<accession>A0AAU7DK99</accession>
<evidence type="ECO:0008006" key="3">
    <source>
        <dbReference type="Google" id="ProtNLM"/>
    </source>
</evidence>
<dbReference type="RefSeq" id="WP_348262976.1">
    <property type="nucleotide sequence ID" value="NZ_CP121196.1"/>
</dbReference>
<dbReference type="AlphaFoldDB" id="A0AAU7DK99"/>
<evidence type="ECO:0000313" key="2">
    <source>
        <dbReference type="EMBL" id="XBH17751.1"/>
    </source>
</evidence>
<dbReference type="EMBL" id="CP121196">
    <property type="protein sequence ID" value="XBH17751.1"/>
    <property type="molecule type" value="Genomic_DNA"/>
</dbReference>
<proteinExistence type="predicted"/>
<protein>
    <recommendedName>
        <fullName evidence="3">Curli production assembly/transport component CsgE</fullName>
    </recommendedName>
</protein>
<gene>
    <name evidence="2" type="ORF">P8935_00110</name>
</gene>
<feature type="compositionally biased region" description="Low complexity" evidence="1">
    <location>
        <begin position="36"/>
        <end position="53"/>
    </location>
</feature>